<proteinExistence type="predicted"/>
<feature type="signal peptide" evidence="1">
    <location>
        <begin position="1"/>
        <end position="18"/>
    </location>
</feature>
<dbReference type="AlphaFoldDB" id="D5RTT5"/>
<name>D5RTT5_9PROT</name>
<accession>D5RTT5</accession>
<evidence type="ECO:0008006" key="4">
    <source>
        <dbReference type="Google" id="ProtNLM"/>
    </source>
</evidence>
<evidence type="ECO:0000256" key="1">
    <source>
        <dbReference type="SAM" id="SignalP"/>
    </source>
</evidence>
<protein>
    <recommendedName>
        <fullName evidence="4">Response regulatory domain-containing protein</fullName>
    </recommendedName>
</protein>
<comment type="caution">
    <text evidence="2">The sequence shown here is derived from an EMBL/GenBank/DDBJ whole genome shotgun (WGS) entry which is preliminary data.</text>
</comment>
<reference evidence="2 3" key="1">
    <citation type="submission" date="2010-04" db="EMBL/GenBank/DDBJ databases">
        <authorList>
            <person name="Qin X."/>
            <person name="Bachman B."/>
            <person name="Battles P."/>
            <person name="Bell A."/>
            <person name="Bess C."/>
            <person name="Bickham C."/>
            <person name="Chaboub L."/>
            <person name="Chen D."/>
            <person name="Coyle M."/>
            <person name="Deiros D.R."/>
            <person name="Dinh H."/>
            <person name="Forbes L."/>
            <person name="Fowler G."/>
            <person name="Francisco L."/>
            <person name="Fu Q."/>
            <person name="Gubbala S."/>
            <person name="Hale W."/>
            <person name="Han Y."/>
            <person name="Hemphill L."/>
            <person name="Highlander S.K."/>
            <person name="Hirani K."/>
            <person name="Hogues M."/>
            <person name="Jackson L."/>
            <person name="Jakkamsetti A."/>
            <person name="Javaid M."/>
            <person name="Jiang H."/>
            <person name="Korchina V."/>
            <person name="Kovar C."/>
            <person name="Lara F."/>
            <person name="Lee S."/>
            <person name="Mata R."/>
            <person name="Mathew T."/>
            <person name="Moen C."/>
            <person name="Morales K."/>
            <person name="Munidasa M."/>
            <person name="Nazareth L."/>
            <person name="Ngo R."/>
            <person name="Nguyen L."/>
            <person name="Okwuonu G."/>
            <person name="Ongeri F."/>
            <person name="Patil S."/>
            <person name="Petrosino J."/>
            <person name="Pham C."/>
            <person name="Pham P."/>
            <person name="Pu L.-L."/>
            <person name="Puazo M."/>
            <person name="Raj R."/>
            <person name="Reid J."/>
            <person name="Rouhana J."/>
            <person name="Saada N."/>
            <person name="Shang Y."/>
            <person name="Simmons D."/>
            <person name="Thornton R."/>
            <person name="Warren J."/>
            <person name="Weissenberger G."/>
            <person name="Zhang J."/>
            <person name="Zhang L."/>
            <person name="Zhou C."/>
            <person name="Zhu D."/>
            <person name="Muzny D."/>
            <person name="Worley K."/>
            <person name="Gibbs R."/>
        </authorList>
    </citation>
    <scope>NUCLEOTIDE SEQUENCE [LARGE SCALE GENOMIC DNA]</scope>
    <source>
        <strain evidence="2 3">ATCC 49957</strain>
    </source>
</reference>
<dbReference type="HOGENOM" id="CLU_3092325_0_0_5"/>
<sequence length="52" mass="5395">RASRPGLPVLLLSGFAMAPPAGPDALPLLAKPCPLPLLERQLEALLAPRTAI</sequence>
<dbReference type="EMBL" id="ADVL01000842">
    <property type="protein sequence ID" value="EFH09282.1"/>
    <property type="molecule type" value="Genomic_DNA"/>
</dbReference>
<keyword evidence="1" id="KW-0732">Signal</keyword>
<keyword evidence="3" id="KW-1185">Reference proteome</keyword>
<organism evidence="2 3">
    <name type="scientific">Pseudoroseomonas cervicalis ATCC 49957</name>
    <dbReference type="NCBI Taxonomy" id="525371"/>
    <lineage>
        <taxon>Bacteria</taxon>
        <taxon>Pseudomonadati</taxon>
        <taxon>Pseudomonadota</taxon>
        <taxon>Alphaproteobacteria</taxon>
        <taxon>Acetobacterales</taxon>
        <taxon>Roseomonadaceae</taxon>
        <taxon>Roseomonas</taxon>
    </lineage>
</organism>
<gene>
    <name evidence="2" type="ORF">HMPREF0731_4497</name>
</gene>
<dbReference type="Proteomes" id="UP000005324">
    <property type="component" value="Unassembled WGS sequence"/>
</dbReference>
<evidence type="ECO:0000313" key="3">
    <source>
        <dbReference type="Proteomes" id="UP000005324"/>
    </source>
</evidence>
<feature type="non-terminal residue" evidence="2">
    <location>
        <position position="1"/>
    </location>
</feature>
<evidence type="ECO:0000313" key="2">
    <source>
        <dbReference type="EMBL" id="EFH09282.1"/>
    </source>
</evidence>
<feature type="chain" id="PRO_5003076175" description="Response regulatory domain-containing protein" evidence="1">
    <location>
        <begin position="19"/>
        <end position="52"/>
    </location>
</feature>